<dbReference type="Proteomes" id="UP000245934">
    <property type="component" value="Unassembled WGS sequence"/>
</dbReference>
<protein>
    <submittedName>
        <fullName evidence="1">Uncharacterized protein</fullName>
    </submittedName>
</protein>
<dbReference type="AlphaFoldDB" id="A0A2V2N6W2"/>
<evidence type="ECO:0000313" key="1">
    <source>
        <dbReference type="EMBL" id="PWR75814.1"/>
    </source>
</evidence>
<name>A0A2V2N6W2_9EURY</name>
<comment type="caution">
    <text evidence="1">The sequence shown here is derived from an EMBL/GenBank/DDBJ whole genome shotgun (WGS) entry which is preliminary data.</text>
</comment>
<accession>A0A2V2N6W2</accession>
<keyword evidence="2" id="KW-1185">Reference proteome</keyword>
<organism evidence="1 2">
    <name type="scientific">Methanospirillum stamsii</name>
    <dbReference type="NCBI Taxonomy" id="1277351"/>
    <lineage>
        <taxon>Archaea</taxon>
        <taxon>Methanobacteriati</taxon>
        <taxon>Methanobacteriota</taxon>
        <taxon>Stenosarchaea group</taxon>
        <taxon>Methanomicrobia</taxon>
        <taxon>Methanomicrobiales</taxon>
        <taxon>Methanospirillaceae</taxon>
        <taxon>Methanospirillum</taxon>
    </lineage>
</organism>
<proteinExistence type="predicted"/>
<dbReference type="EMBL" id="QGMZ01000007">
    <property type="protein sequence ID" value="PWR75814.1"/>
    <property type="molecule type" value="Genomic_DNA"/>
</dbReference>
<evidence type="ECO:0000313" key="2">
    <source>
        <dbReference type="Proteomes" id="UP000245934"/>
    </source>
</evidence>
<reference evidence="1 2" key="1">
    <citation type="submission" date="2018-05" db="EMBL/GenBank/DDBJ databases">
        <title>Draft genome of Methanospirillum stamsii Pt1.</title>
        <authorList>
            <person name="Dueholm M.S."/>
            <person name="Nielsen P.H."/>
            <person name="Bakmann L.F."/>
            <person name="Otzen D.E."/>
        </authorList>
    </citation>
    <scope>NUCLEOTIDE SEQUENCE [LARGE SCALE GENOMIC DNA]</scope>
    <source>
        <strain evidence="1 2">Pt1</strain>
    </source>
</reference>
<sequence length="66" mass="7567">MKRVSIQEKDVRPFLPGLLYLFRMVGFKDPAGSGIPGIFSNYMFSPSLFLFSVRNRLSTHSSNRRV</sequence>
<gene>
    <name evidence="1" type="ORF">DLD82_02975</name>
</gene>